<dbReference type="EMBL" id="JAJTWU010000008">
    <property type="protein sequence ID" value="MCE4556753.1"/>
    <property type="molecule type" value="Genomic_DNA"/>
</dbReference>
<dbReference type="PANTHER" id="PTHR43011:SF1">
    <property type="entry name" value="IRON-SULFUR CLUSTER ASSEMBLY 2 HOMOLOG, MITOCHONDRIAL"/>
    <property type="match status" value="1"/>
</dbReference>
<dbReference type="RefSeq" id="WP_233373993.1">
    <property type="nucleotide sequence ID" value="NZ_JAJTWU010000008.1"/>
</dbReference>
<evidence type="ECO:0000313" key="6">
    <source>
        <dbReference type="EMBL" id="MCE4556753.1"/>
    </source>
</evidence>
<gene>
    <name evidence="4 6" type="primary">erpA</name>
    <name evidence="6" type="ORF">LXT13_20345</name>
</gene>
<dbReference type="Proteomes" id="UP001200741">
    <property type="component" value="Unassembled WGS sequence"/>
</dbReference>
<evidence type="ECO:0000256" key="1">
    <source>
        <dbReference type="ARBA" id="ARBA00022723"/>
    </source>
</evidence>
<feature type="binding site" evidence="4">
    <location>
        <position position="116"/>
    </location>
    <ligand>
        <name>iron-sulfur cluster</name>
        <dbReference type="ChEBI" id="CHEBI:30408"/>
    </ligand>
</feature>
<dbReference type="PANTHER" id="PTHR43011">
    <property type="entry name" value="IRON-SULFUR CLUSTER ASSEMBLY 2 HOMOLOG, MITOCHONDRIAL"/>
    <property type="match status" value="1"/>
</dbReference>
<dbReference type="Pfam" id="PF01521">
    <property type="entry name" value="Fe-S_biosyn"/>
    <property type="match status" value="1"/>
</dbReference>
<evidence type="ECO:0000313" key="7">
    <source>
        <dbReference type="Proteomes" id="UP001200741"/>
    </source>
</evidence>
<keyword evidence="1 4" id="KW-0479">Metal-binding</keyword>
<dbReference type="SUPFAM" id="SSF89360">
    <property type="entry name" value="HesB-like domain"/>
    <property type="match status" value="1"/>
</dbReference>
<keyword evidence="3 4" id="KW-0411">Iron-sulfur</keyword>
<dbReference type="InterPro" id="IPR016092">
    <property type="entry name" value="ATAP"/>
</dbReference>
<dbReference type="InterPro" id="IPR035903">
    <property type="entry name" value="HesB-like_dom_sf"/>
</dbReference>
<proteinExistence type="inferred from homology"/>
<comment type="cofactor">
    <cofactor evidence="4">
        <name>iron-sulfur cluster</name>
        <dbReference type="ChEBI" id="CHEBI:30408"/>
    </cofactor>
    <text evidence="4">Binds 1 iron-sulfur cluster per subunit.</text>
</comment>
<name>A0ABS8Y1E5_9BURK</name>
<evidence type="ECO:0000256" key="2">
    <source>
        <dbReference type="ARBA" id="ARBA00023004"/>
    </source>
</evidence>
<evidence type="ECO:0000256" key="4">
    <source>
        <dbReference type="HAMAP-Rule" id="MF_01380"/>
    </source>
</evidence>
<protein>
    <recommendedName>
        <fullName evidence="4">Putative iron-sulfur cluster insertion protein ErpA</fullName>
    </recommendedName>
</protein>
<dbReference type="InterPro" id="IPR023063">
    <property type="entry name" value="ErpA_proteobact"/>
</dbReference>
<feature type="binding site" evidence="4">
    <location>
        <position position="114"/>
    </location>
    <ligand>
        <name>iron-sulfur cluster</name>
        <dbReference type="ChEBI" id="CHEBI:30408"/>
    </ligand>
</feature>
<dbReference type="InterPro" id="IPR017870">
    <property type="entry name" value="FeS_cluster_insertion_CS"/>
</dbReference>
<dbReference type="Gene3D" id="2.60.300.12">
    <property type="entry name" value="HesB-like domain"/>
    <property type="match status" value="1"/>
</dbReference>
<evidence type="ECO:0000259" key="5">
    <source>
        <dbReference type="Pfam" id="PF01521"/>
    </source>
</evidence>
<feature type="binding site" evidence="4">
    <location>
        <position position="50"/>
    </location>
    <ligand>
        <name>iron-sulfur cluster</name>
        <dbReference type="ChEBI" id="CHEBI:30408"/>
    </ligand>
</feature>
<comment type="function">
    <text evidence="4">Required for insertion of 4Fe-4S clusters.</text>
</comment>
<comment type="caution">
    <text evidence="6">The sequence shown here is derived from an EMBL/GenBank/DDBJ whole genome shotgun (WGS) entry which is preliminary data.</text>
</comment>
<dbReference type="InterPro" id="IPR000361">
    <property type="entry name" value="ATAP_core_dom"/>
</dbReference>
<feature type="domain" description="Core" evidence="5">
    <location>
        <begin position="17"/>
        <end position="117"/>
    </location>
</feature>
<dbReference type="NCBIfam" id="NF010147">
    <property type="entry name" value="PRK13623.1"/>
    <property type="match status" value="1"/>
</dbReference>
<comment type="similarity">
    <text evidence="4">Belongs to the HesB/IscA family.</text>
</comment>
<reference evidence="6 7" key="1">
    <citation type="submission" date="2021-12" db="EMBL/GenBank/DDBJ databases">
        <title>Genome seq of P8.</title>
        <authorList>
            <person name="Seo T."/>
        </authorList>
    </citation>
    <scope>NUCLEOTIDE SEQUENCE [LARGE SCALE GENOMIC DNA]</scope>
    <source>
        <strain evidence="6 7">P8</strain>
    </source>
</reference>
<organism evidence="6 7">
    <name type="scientific">Pelomonas cellulosilytica</name>
    <dbReference type="NCBI Taxonomy" id="2906762"/>
    <lineage>
        <taxon>Bacteria</taxon>
        <taxon>Pseudomonadati</taxon>
        <taxon>Pseudomonadota</taxon>
        <taxon>Betaproteobacteria</taxon>
        <taxon>Burkholderiales</taxon>
        <taxon>Sphaerotilaceae</taxon>
        <taxon>Roseateles</taxon>
    </lineage>
</organism>
<dbReference type="NCBIfam" id="TIGR00049">
    <property type="entry name" value="iron-sulfur cluster assembly accessory protein"/>
    <property type="match status" value="1"/>
</dbReference>
<accession>A0ABS8Y1E5</accession>
<evidence type="ECO:0000256" key="3">
    <source>
        <dbReference type="ARBA" id="ARBA00023014"/>
    </source>
</evidence>
<keyword evidence="7" id="KW-1185">Reference proteome</keyword>
<keyword evidence="2 4" id="KW-0408">Iron</keyword>
<dbReference type="HAMAP" id="MF_01380">
    <property type="entry name" value="Fe_S_insert_ErpA"/>
    <property type="match status" value="1"/>
</dbReference>
<dbReference type="PROSITE" id="PS01152">
    <property type="entry name" value="HESB"/>
    <property type="match status" value="1"/>
</dbReference>
<sequence>MPAAAVPFTLPEGAPLLKVSDAVVSKVSGMLAEEGDPNLKLRIFVTGGGCSGFQYGFAYDEETKADDTTIEAGTLKVVVDNSSLQYMLGAEIDYEESLEGSRFVIRNPNAASTCGCGSSFSV</sequence>
<comment type="subunit">
    <text evidence="4">Homodimer.</text>
</comment>